<dbReference type="Proteomes" id="UP000193061">
    <property type="component" value="Unassembled WGS sequence"/>
</dbReference>
<dbReference type="CDD" id="cd00293">
    <property type="entry name" value="USP-like"/>
    <property type="match status" value="1"/>
</dbReference>
<dbReference type="Pfam" id="PF00582">
    <property type="entry name" value="Usp"/>
    <property type="match status" value="1"/>
</dbReference>
<dbReference type="AlphaFoldDB" id="A0A1X7A1W0"/>
<organism evidence="3 4">
    <name type="scientific">Roseovarius albus</name>
    <dbReference type="NCBI Taxonomy" id="1247867"/>
    <lineage>
        <taxon>Bacteria</taxon>
        <taxon>Pseudomonadati</taxon>
        <taxon>Pseudomonadota</taxon>
        <taxon>Alphaproteobacteria</taxon>
        <taxon>Rhodobacterales</taxon>
        <taxon>Roseobacteraceae</taxon>
        <taxon>Roseovarius</taxon>
    </lineage>
</organism>
<evidence type="ECO:0000313" key="3">
    <source>
        <dbReference type="EMBL" id="SLN67739.1"/>
    </source>
</evidence>
<evidence type="ECO:0000256" key="1">
    <source>
        <dbReference type="ARBA" id="ARBA00008791"/>
    </source>
</evidence>
<dbReference type="OrthoDB" id="5564966at2"/>
<dbReference type="InterPro" id="IPR014729">
    <property type="entry name" value="Rossmann-like_a/b/a_fold"/>
</dbReference>
<protein>
    <submittedName>
        <fullName evidence="3">Putative universal stress protein</fullName>
    </submittedName>
</protein>
<evidence type="ECO:0000259" key="2">
    <source>
        <dbReference type="Pfam" id="PF00582"/>
    </source>
</evidence>
<name>A0A1X7A1W0_9RHOB</name>
<comment type="similarity">
    <text evidence="1">Belongs to the universal stress protein A family.</text>
</comment>
<dbReference type="InterPro" id="IPR006015">
    <property type="entry name" value="Universal_stress_UspA"/>
</dbReference>
<dbReference type="PRINTS" id="PR01438">
    <property type="entry name" value="UNVRSLSTRESS"/>
</dbReference>
<dbReference type="EMBL" id="FWFX01000014">
    <property type="protein sequence ID" value="SLN67739.1"/>
    <property type="molecule type" value="Genomic_DNA"/>
</dbReference>
<reference evidence="3 4" key="1">
    <citation type="submission" date="2017-03" db="EMBL/GenBank/DDBJ databases">
        <authorList>
            <person name="Afonso C.L."/>
            <person name="Miller P.J."/>
            <person name="Scott M.A."/>
            <person name="Spackman E."/>
            <person name="Goraichik I."/>
            <person name="Dimitrov K.M."/>
            <person name="Suarez D.L."/>
            <person name="Swayne D.E."/>
        </authorList>
    </citation>
    <scope>NUCLEOTIDE SEQUENCE [LARGE SCALE GENOMIC DNA]</scope>
    <source>
        <strain evidence="3 4">CECT 7450</strain>
    </source>
</reference>
<dbReference type="SUPFAM" id="SSF52402">
    <property type="entry name" value="Adenine nucleotide alpha hydrolases-like"/>
    <property type="match status" value="1"/>
</dbReference>
<dbReference type="PANTHER" id="PTHR46268:SF6">
    <property type="entry name" value="UNIVERSAL STRESS PROTEIN UP12"/>
    <property type="match status" value="1"/>
</dbReference>
<accession>A0A1X7A1W0</accession>
<dbReference type="InterPro" id="IPR006016">
    <property type="entry name" value="UspA"/>
</dbReference>
<gene>
    <name evidence="3" type="ORF">ROA7450_03631</name>
</gene>
<proteinExistence type="inferred from homology"/>
<dbReference type="RefSeq" id="WP_085807293.1">
    <property type="nucleotide sequence ID" value="NZ_FWFX01000014.1"/>
</dbReference>
<sequence length="148" mass="15379">MFKTIVVGIDGSETSEHALRLACTLALKCGADVHLVHVPQPQTVAFAMGAMTGYHTATSMPTSDEVRTAGNKILESGKQVAKSCDVTITQAHLKSGDPANQITVYAEALNADLIVTGRRGLGSIGAFLQGSTSQAVNQKAHCACLSVP</sequence>
<dbReference type="Gene3D" id="3.40.50.620">
    <property type="entry name" value="HUPs"/>
    <property type="match status" value="1"/>
</dbReference>
<evidence type="ECO:0000313" key="4">
    <source>
        <dbReference type="Proteomes" id="UP000193061"/>
    </source>
</evidence>
<dbReference type="PANTHER" id="PTHR46268">
    <property type="entry name" value="STRESS RESPONSE PROTEIN NHAX"/>
    <property type="match status" value="1"/>
</dbReference>
<keyword evidence="4" id="KW-1185">Reference proteome</keyword>
<feature type="domain" description="UspA" evidence="2">
    <location>
        <begin position="1"/>
        <end position="148"/>
    </location>
</feature>